<name>A0A150KA72_HEYCO</name>
<gene>
    <name evidence="1" type="ORF">B4098_1814</name>
</gene>
<dbReference type="AlphaFoldDB" id="A0A150KA72"/>
<organism evidence="1 2">
    <name type="scientific">Heyndrickxia coagulans</name>
    <name type="common">Weizmannia coagulans</name>
    <dbReference type="NCBI Taxonomy" id="1398"/>
    <lineage>
        <taxon>Bacteria</taxon>
        <taxon>Bacillati</taxon>
        <taxon>Bacillota</taxon>
        <taxon>Bacilli</taxon>
        <taxon>Bacillales</taxon>
        <taxon>Bacillaceae</taxon>
        <taxon>Heyndrickxia</taxon>
    </lineage>
</organism>
<reference evidence="1 2" key="1">
    <citation type="submission" date="2016-01" db="EMBL/GenBank/DDBJ databases">
        <title>Genome Sequences of Twelve Sporeforming Bacillus Species Isolated from Foods.</title>
        <authorList>
            <person name="Berendsen E.M."/>
            <person name="Wells-Bennik M.H."/>
            <person name="Krawcyk A.O."/>
            <person name="De Jong A."/>
            <person name="Holsappel S."/>
            <person name="Eijlander R.T."/>
            <person name="Kuipers O.P."/>
        </authorList>
    </citation>
    <scope>NUCLEOTIDE SEQUENCE [LARGE SCALE GENOMIC DNA]</scope>
    <source>
        <strain evidence="1 2">B4098</strain>
    </source>
</reference>
<dbReference type="EMBL" id="LQYG01000007">
    <property type="protein sequence ID" value="KYC66497.1"/>
    <property type="molecule type" value="Genomic_DNA"/>
</dbReference>
<dbReference type="Proteomes" id="UP000075288">
    <property type="component" value="Unassembled WGS sequence"/>
</dbReference>
<evidence type="ECO:0000313" key="1">
    <source>
        <dbReference type="EMBL" id="KYC66497.1"/>
    </source>
</evidence>
<evidence type="ECO:0000313" key="2">
    <source>
        <dbReference type="Proteomes" id="UP000075288"/>
    </source>
</evidence>
<dbReference type="PATRIC" id="fig|1398.26.peg.77"/>
<sequence length="41" mass="5079">MVSLTFFFILFILDKKIYSYYCREFNGLWPTNIVSENRFDF</sequence>
<protein>
    <submittedName>
        <fullName evidence="1">Uncharacterized protein</fullName>
    </submittedName>
</protein>
<accession>A0A150KA72</accession>
<proteinExistence type="predicted"/>
<comment type="caution">
    <text evidence="1">The sequence shown here is derived from an EMBL/GenBank/DDBJ whole genome shotgun (WGS) entry which is preliminary data.</text>
</comment>